<evidence type="ECO:0000313" key="1">
    <source>
        <dbReference type="EMBL" id="TEB07039.1"/>
    </source>
</evidence>
<comment type="caution">
    <text evidence="1">The sequence shown here is derived from an EMBL/GenBank/DDBJ whole genome shotgun (WGS) entry which is preliminary data.</text>
</comment>
<evidence type="ECO:0000313" key="2">
    <source>
        <dbReference type="Proteomes" id="UP000298324"/>
    </source>
</evidence>
<organism evidence="1 2">
    <name type="scientific">Pelotomaculum schinkii</name>
    <dbReference type="NCBI Taxonomy" id="78350"/>
    <lineage>
        <taxon>Bacteria</taxon>
        <taxon>Bacillati</taxon>
        <taxon>Bacillota</taxon>
        <taxon>Clostridia</taxon>
        <taxon>Eubacteriales</taxon>
        <taxon>Desulfotomaculaceae</taxon>
        <taxon>Pelotomaculum</taxon>
    </lineage>
</organism>
<name>A0A4Y7RE29_9FIRM</name>
<sequence>MAFRALKVWREKIVLNICFLQKASPKKCCSWEILECFQASIVIIMLQDCWRGLL</sequence>
<accession>A0A4Y7RE29</accession>
<dbReference type="AlphaFoldDB" id="A0A4Y7RE29"/>
<proteinExistence type="predicted"/>
<reference evidence="1 2" key="1">
    <citation type="journal article" date="2018" name="Environ. Microbiol.">
        <title>Novel energy conservation strategies and behaviour of Pelotomaculum schinkii driving syntrophic propionate catabolism.</title>
        <authorList>
            <person name="Hidalgo-Ahumada C.A.P."/>
            <person name="Nobu M.K."/>
            <person name="Narihiro T."/>
            <person name="Tamaki H."/>
            <person name="Liu W.T."/>
            <person name="Kamagata Y."/>
            <person name="Stams A.J.M."/>
            <person name="Imachi H."/>
            <person name="Sousa D.Z."/>
        </authorList>
    </citation>
    <scope>NUCLEOTIDE SEQUENCE [LARGE SCALE GENOMIC DNA]</scope>
    <source>
        <strain evidence="1 2">HH</strain>
    </source>
</reference>
<dbReference type="EMBL" id="QFGA01000001">
    <property type="protein sequence ID" value="TEB07039.1"/>
    <property type="molecule type" value="Genomic_DNA"/>
</dbReference>
<protein>
    <submittedName>
        <fullName evidence="1">Uncharacterized protein</fullName>
    </submittedName>
</protein>
<keyword evidence="2" id="KW-1185">Reference proteome</keyword>
<dbReference type="Proteomes" id="UP000298324">
    <property type="component" value="Unassembled WGS sequence"/>
</dbReference>
<gene>
    <name evidence="1" type="ORF">Psch_00580</name>
</gene>